<name>A0A316DAA5_9BACL</name>
<organism evidence="2 3">
    <name type="scientific">Tumebacillus permanentifrigoris</name>
    <dbReference type="NCBI Taxonomy" id="378543"/>
    <lineage>
        <taxon>Bacteria</taxon>
        <taxon>Bacillati</taxon>
        <taxon>Bacillota</taxon>
        <taxon>Bacilli</taxon>
        <taxon>Bacillales</taxon>
        <taxon>Alicyclobacillaceae</taxon>
        <taxon>Tumebacillus</taxon>
    </lineage>
</organism>
<comment type="caution">
    <text evidence="2">The sequence shown here is derived from an EMBL/GenBank/DDBJ whole genome shotgun (WGS) entry which is preliminary data.</text>
</comment>
<gene>
    <name evidence="2" type="ORF">C7459_108195</name>
</gene>
<dbReference type="Proteomes" id="UP000245634">
    <property type="component" value="Unassembled WGS sequence"/>
</dbReference>
<keyword evidence="1" id="KW-0472">Membrane</keyword>
<protein>
    <submittedName>
        <fullName evidence="2">Uncharacterized protein</fullName>
    </submittedName>
</protein>
<evidence type="ECO:0000313" key="3">
    <source>
        <dbReference type="Proteomes" id="UP000245634"/>
    </source>
</evidence>
<evidence type="ECO:0000313" key="2">
    <source>
        <dbReference type="EMBL" id="PWK13174.1"/>
    </source>
</evidence>
<keyword evidence="3" id="KW-1185">Reference proteome</keyword>
<reference evidence="2 3" key="1">
    <citation type="submission" date="2018-05" db="EMBL/GenBank/DDBJ databases">
        <title>Genomic Encyclopedia of Type Strains, Phase IV (KMG-IV): sequencing the most valuable type-strain genomes for metagenomic binning, comparative biology and taxonomic classification.</title>
        <authorList>
            <person name="Goeker M."/>
        </authorList>
    </citation>
    <scope>NUCLEOTIDE SEQUENCE [LARGE SCALE GENOMIC DNA]</scope>
    <source>
        <strain evidence="2 3">DSM 18773</strain>
    </source>
</reference>
<feature type="transmembrane region" description="Helical" evidence="1">
    <location>
        <begin position="12"/>
        <end position="32"/>
    </location>
</feature>
<evidence type="ECO:0000256" key="1">
    <source>
        <dbReference type="SAM" id="Phobius"/>
    </source>
</evidence>
<dbReference type="EMBL" id="QGGL01000008">
    <property type="protein sequence ID" value="PWK13174.1"/>
    <property type="molecule type" value="Genomic_DNA"/>
</dbReference>
<sequence>MQEKQQRTGLARASLYVYSVLLIAFLAVQAYFEVKRENFWEDNLNVQADVAVAMYRDQIQVNYFICLGTIAVLTILWAIAVGASKRKQKRQTA</sequence>
<accession>A0A316DAA5</accession>
<dbReference type="AlphaFoldDB" id="A0A316DAA5"/>
<keyword evidence="1" id="KW-0812">Transmembrane</keyword>
<proteinExistence type="predicted"/>
<keyword evidence="1" id="KW-1133">Transmembrane helix</keyword>
<feature type="transmembrane region" description="Helical" evidence="1">
    <location>
        <begin position="61"/>
        <end position="83"/>
    </location>
</feature>
<dbReference type="OrthoDB" id="9873388at2"/>
<dbReference type="RefSeq" id="WP_109689201.1">
    <property type="nucleotide sequence ID" value="NZ_QGGL01000008.1"/>
</dbReference>